<sequence length="553" mass="60756">MTNQQTTAPDTKKESRAAQIVLSLIIFVGFAVLLFVPDAALADTGLYRLIFDNFKTASEIQFLNIAYYAFTGFYALLLIFTVISLFVKKKAAFALNCIKALAGIVVFTFFIYVNYAKVGASLAEMFKDEKTYIALNSTFFSLVFGLFMLFVLSLSYYKGKGCVKCVGGLIGLAYASMLFYDRAFIGDHVLLDFFNINFSYGEGALATVISYSFIALACAAAANAALALLALAIRKMGGLDLVRSVVMFVLSAVCFIFFVVEDSFSTLSDHLGIVIFLGLSLVQLIYTIIVFAVSAAKKAKKENEPVFVTESDNQMAFAGFGKATAQPAAEEAPAEAASEDAARVNAALDDAAQISIEDIVAQNREKEDAEPASSYDGAIRDEAPQGEEIEEEKEFNFEQKQHDGVFNREFTDYEAAEEARRQQAAQAAQQAAQQASQQYGAQSNGQTPYAGGMPYYGAGYAQQYAQNAPGYYGGPIPYLPDAFINSLTPAERDEFDKLFISRVYGENKRLPVYTIGADNREFFAKVFVFMGRYRTIISEGLLEKIYNYSNSIR</sequence>
<proteinExistence type="predicted"/>
<keyword evidence="2" id="KW-0812">Transmembrane</keyword>
<feature type="region of interest" description="Disordered" evidence="1">
    <location>
        <begin position="360"/>
        <end position="380"/>
    </location>
</feature>
<name>A0A9D2CYW3_9FIRM</name>
<comment type="caution">
    <text evidence="3">The sequence shown here is derived from an EMBL/GenBank/DDBJ whole genome shotgun (WGS) entry which is preliminary data.</text>
</comment>
<dbReference type="EMBL" id="DXCL01000022">
    <property type="protein sequence ID" value="HIZ03368.1"/>
    <property type="molecule type" value="Genomic_DNA"/>
</dbReference>
<keyword evidence="2" id="KW-0472">Membrane</keyword>
<feature type="transmembrane region" description="Helical" evidence="2">
    <location>
        <begin position="241"/>
        <end position="260"/>
    </location>
</feature>
<reference evidence="3" key="1">
    <citation type="journal article" date="2021" name="PeerJ">
        <title>Extensive microbial diversity within the chicken gut microbiome revealed by metagenomics and culture.</title>
        <authorList>
            <person name="Gilroy R."/>
            <person name="Ravi A."/>
            <person name="Getino M."/>
            <person name="Pursley I."/>
            <person name="Horton D.L."/>
            <person name="Alikhan N.F."/>
            <person name="Baker D."/>
            <person name="Gharbi K."/>
            <person name="Hall N."/>
            <person name="Watson M."/>
            <person name="Adriaenssens E.M."/>
            <person name="Foster-Nyarko E."/>
            <person name="Jarju S."/>
            <person name="Secka A."/>
            <person name="Antonio M."/>
            <person name="Oren A."/>
            <person name="Chaudhuri R.R."/>
            <person name="La Ragione R."/>
            <person name="Hildebrand F."/>
            <person name="Pallen M.J."/>
        </authorList>
    </citation>
    <scope>NUCLEOTIDE SEQUENCE</scope>
    <source>
        <strain evidence="3">CHK187-5294</strain>
    </source>
</reference>
<evidence type="ECO:0000313" key="4">
    <source>
        <dbReference type="Proteomes" id="UP000824132"/>
    </source>
</evidence>
<dbReference type="AlphaFoldDB" id="A0A9D2CYW3"/>
<evidence type="ECO:0000313" key="3">
    <source>
        <dbReference type="EMBL" id="HIZ03368.1"/>
    </source>
</evidence>
<feature type="transmembrane region" description="Helical" evidence="2">
    <location>
        <begin position="205"/>
        <end position="229"/>
    </location>
</feature>
<evidence type="ECO:0000256" key="2">
    <source>
        <dbReference type="SAM" id="Phobius"/>
    </source>
</evidence>
<organism evidence="3 4">
    <name type="scientific">Candidatus Borkfalkia avistercoris</name>
    <dbReference type="NCBI Taxonomy" id="2838504"/>
    <lineage>
        <taxon>Bacteria</taxon>
        <taxon>Bacillati</taxon>
        <taxon>Bacillota</taxon>
        <taxon>Clostridia</taxon>
        <taxon>Christensenellales</taxon>
        <taxon>Christensenellaceae</taxon>
        <taxon>Candidatus Borkfalkia</taxon>
    </lineage>
</organism>
<feature type="transmembrane region" description="Helical" evidence="2">
    <location>
        <begin position="133"/>
        <end position="154"/>
    </location>
</feature>
<evidence type="ECO:0000256" key="1">
    <source>
        <dbReference type="SAM" id="MobiDB-lite"/>
    </source>
</evidence>
<accession>A0A9D2CYW3</accession>
<reference evidence="3" key="2">
    <citation type="submission" date="2021-04" db="EMBL/GenBank/DDBJ databases">
        <authorList>
            <person name="Gilroy R."/>
        </authorList>
    </citation>
    <scope>NUCLEOTIDE SEQUENCE</scope>
    <source>
        <strain evidence="3">CHK187-5294</strain>
    </source>
</reference>
<dbReference type="Proteomes" id="UP000824132">
    <property type="component" value="Unassembled WGS sequence"/>
</dbReference>
<feature type="transmembrane region" description="Helical" evidence="2">
    <location>
        <begin position="62"/>
        <end position="86"/>
    </location>
</feature>
<feature type="compositionally biased region" description="Low complexity" evidence="1">
    <location>
        <begin position="422"/>
        <end position="443"/>
    </location>
</feature>
<feature type="region of interest" description="Disordered" evidence="1">
    <location>
        <begin position="416"/>
        <end position="443"/>
    </location>
</feature>
<protein>
    <submittedName>
        <fullName evidence="3">Uncharacterized protein</fullName>
    </submittedName>
</protein>
<feature type="transmembrane region" description="Helical" evidence="2">
    <location>
        <begin position="272"/>
        <end position="293"/>
    </location>
</feature>
<gene>
    <name evidence="3" type="ORF">H9727_03695</name>
</gene>
<feature type="transmembrane region" description="Helical" evidence="2">
    <location>
        <begin position="20"/>
        <end position="42"/>
    </location>
</feature>
<feature type="transmembrane region" description="Helical" evidence="2">
    <location>
        <begin position="93"/>
        <end position="113"/>
    </location>
</feature>
<feature type="transmembrane region" description="Helical" evidence="2">
    <location>
        <begin position="166"/>
        <end position="185"/>
    </location>
</feature>
<keyword evidence="2" id="KW-1133">Transmembrane helix</keyword>